<dbReference type="AlphaFoldDB" id="A0A8H6YKF5"/>
<keyword evidence="2" id="KW-1185">Reference proteome</keyword>
<sequence length="242" mass="25624">MNAVVDDQFFGSVQFVQPLATIGESPEFARTVHVSETRGDTATLAFEGTCISAYGTVGQTNAQLRLNSSINGGSFKGPPVALPTHNQLFGVFPVLKESPHKLVMMVDLLVGNTIETLFLYFVYITTSVAGQTMLINDSAAGVANSLGDCTLAGSWASLNFQGTQISLFAPGKITRDFDASVAIDGSLVASTITKSESSNLLFNSSVLSLASYTIDVTMSAQPFGLEYFLIAGRMEGLKADSH</sequence>
<dbReference type="Proteomes" id="UP000620124">
    <property type="component" value="Unassembled WGS sequence"/>
</dbReference>
<name>A0A8H6YKF5_9AGAR</name>
<evidence type="ECO:0000313" key="2">
    <source>
        <dbReference type="Proteomes" id="UP000620124"/>
    </source>
</evidence>
<dbReference type="OrthoDB" id="3265734at2759"/>
<organism evidence="1 2">
    <name type="scientific">Mycena venus</name>
    <dbReference type="NCBI Taxonomy" id="2733690"/>
    <lineage>
        <taxon>Eukaryota</taxon>
        <taxon>Fungi</taxon>
        <taxon>Dikarya</taxon>
        <taxon>Basidiomycota</taxon>
        <taxon>Agaricomycotina</taxon>
        <taxon>Agaricomycetes</taxon>
        <taxon>Agaricomycetidae</taxon>
        <taxon>Agaricales</taxon>
        <taxon>Marasmiineae</taxon>
        <taxon>Mycenaceae</taxon>
        <taxon>Mycena</taxon>
    </lineage>
</organism>
<comment type="caution">
    <text evidence="1">The sequence shown here is derived from an EMBL/GenBank/DDBJ whole genome shotgun (WGS) entry which is preliminary data.</text>
</comment>
<evidence type="ECO:0000313" key="1">
    <source>
        <dbReference type="EMBL" id="KAF7360692.1"/>
    </source>
</evidence>
<gene>
    <name evidence="1" type="ORF">MVEN_00801000</name>
</gene>
<dbReference type="Gene3D" id="2.60.120.260">
    <property type="entry name" value="Galactose-binding domain-like"/>
    <property type="match status" value="2"/>
</dbReference>
<accession>A0A8H6YKF5</accession>
<reference evidence="1" key="1">
    <citation type="submission" date="2020-05" db="EMBL/GenBank/DDBJ databases">
        <title>Mycena genomes resolve the evolution of fungal bioluminescence.</title>
        <authorList>
            <person name="Tsai I.J."/>
        </authorList>
    </citation>
    <scope>NUCLEOTIDE SEQUENCE</scope>
    <source>
        <strain evidence="1">CCC161011</strain>
    </source>
</reference>
<dbReference type="EMBL" id="JACAZI010000005">
    <property type="protein sequence ID" value="KAF7360692.1"/>
    <property type="molecule type" value="Genomic_DNA"/>
</dbReference>
<protein>
    <submittedName>
        <fullName evidence="1">Uncharacterized protein</fullName>
    </submittedName>
</protein>
<proteinExistence type="predicted"/>